<evidence type="ECO:0000259" key="11">
    <source>
        <dbReference type="PROSITE" id="PS50112"/>
    </source>
</evidence>
<feature type="transmembrane region" description="Helical" evidence="9">
    <location>
        <begin position="179"/>
        <end position="199"/>
    </location>
</feature>
<keyword evidence="9" id="KW-0812">Transmembrane</keyword>
<evidence type="ECO:0000256" key="1">
    <source>
        <dbReference type="ARBA" id="ARBA00000085"/>
    </source>
</evidence>
<feature type="domain" description="Histidine kinase" evidence="10">
    <location>
        <begin position="380"/>
        <end position="598"/>
    </location>
</feature>
<evidence type="ECO:0000256" key="8">
    <source>
        <dbReference type="ARBA" id="ARBA00023136"/>
    </source>
</evidence>
<keyword evidence="15" id="KW-1185">Reference proteome</keyword>
<evidence type="ECO:0000256" key="3">
    <source>
        <dbReference type="ARBA" id="ARBA00012438"/>
    </source>
</evidence>
<dbReference type="Pfam" id="PF00672">
    <property type="entry name" value="HAMP"/>
    <property type="match status" value="1"/>
</dbReference>
<dbReference type="SMART" id="SM00091">
    <property type="entry name" value="PAS"/>
    <property type="match status" value="1"/>
</dbReference>
<sequence length="601" mass="67917">MFKSMQWKFITIYFLLVFMAMVIVGVFIIQQFQDYHLGVVSENLTKIARDYFVPELESYEDLDENKAKIQDYVDTYTKGLKFKEEVFIVNPDFQIIASSNELLVDKSAVDVLEHILLSDARRGQISEKDKLINTGGDKPINVKNIVFPIKNAGGKVIGILYFRADLSDIYKTLDESRMILIQATLLALLITVVLGFLIARSVTEPISDVTVKAAKMARGDFDQIVEVKSDDEIGQLAGMFNYLREKLKITLSEISREKSKLETILNYMADGLIAVNNEGSIVHANPTALSMLNLTKEETETKSYDELIGHLNERLTLRCIEENDSDWVGSEVIRLQDAIYQANYAPFKDENGEKTGVVMVLQDITERQKLDNMRKEFVANVSHELKTPLTSIKSYTETLLDGALDNRELSEQFLQVVNSEADRMSRLVKDLLQLSSLDYKQVKWNKKNADLVKIVESCVLKLNMTAKNKQQKIKFVSEGVPVVGYMDIDKIEQVVLNIMSNAIKYTPDGGEIDVYLTHDENSAKLRVVDNGIGIPAEDQPRIFERFYRVDKARSRELGGTGLGLSIARQIVEAHQGQIEILSNYGEGTEVVINLPLQEKVV</sequence>
<keyword evidence="4" id="KW-0597">Phosphoprotein</keyword>
<evidence type="ECO:0000259" key="10">
    <source>
        <dbReference type="PROSITE" id="PS50109"/>
    </source>
</evidence>
<evidence type="ECO:0000259" key="13">
    <source>
        <dbReference type="PROSITE" id="PS50885"/>
    </source>
</evidence>
<evidence type="ECO:0000256" key="5">
    <source>
        <dbReference type="ARBA" id="ARBA00022679"/>
    </source>
</evidence>
<evidence type="ECO:0000256" key="9">
    <source>
        <dbReference type="SAM" id="Phobius"/>
    </source>
</evidence>
<feature type="domain" description="PAC" evidence="12">
    <location>
        <begin position="313"/>
        <end position="376"/>
    </location>
</feature>
<evidence type="ECO:0000256" key="2">
    <source>
        <dbReference type="ARBA" id="ARBA00004370"/>
    </source>
</evidence>
<dbReference type="SUPFAM" id="SSF158472">
    <property type="entry name" value="HAMP domain-like"/>
    <property type="match status" value="1"/>
</dbReference>
<keyword evidence="5" id="KW-0808">Transferase</keyword>
<dbReference type="InterPro" id="IPR003594">
    <property type="entry name" value="HATPase_dom"/>
</dbReference>
<evidence type="ECO:0000313" key="14">
    <source>
        <dbReference type="EMBL" id="AOT70545.1"/>
    </source>
</evidence>
<feature type="domain" description="PAS" evidence="11">
    <location>
        <begin position="257"/>
        <end position="298"/>
    </location>
</feature>
<dbReference type="SMART" id="SM00388">
    <property type="entry name" value="HisKA"/>
    <property type="match status" value="1"/>
</dbReference>
<dbReference type="GO" id="GO:0004721">
    <property type="term" value="F:phosphoprotein phosphatase activity"/>
    <property type="evidence" value="ECO:0007669"/>
    <property type="project" value="TreeGrafter"/>
</dbReference>
<dbReference type="RefSeq" id="WP_069977400.1">
    <property type="nucleotide sequence ID" value="NZ_CP017269.1"/>
</dbReference>
<dbReference type="CDD" id="cd06225">
    <property type="entry name" value="HAMP"/>
    <property type="match status" value="1"/>
</dbReference>
<dbReference type="SMART" id="SM00387">
    <property type="entry name" value="HATPase_c"/>
    <property type="match status" value="1"/>
</dbReference>
<dbReference type="PANTHER" id="PTHR45453:SF1">
    <property type="entry name" value="PHOSPHATE REGULON SENSOR PROTEIN PHOR"/>
    <property type="match status" value="1"/>
</dbReference>
<keyword evidence="9" id="KW-1133">Transmembrane helix</keyword>
<dbReference type="SMART" id="SM00304">
    <property type="entry name" value="HAMP"/>
    <property type="match status" value="1"/>
</dbReference>
<keyword evidence="8 9" id="KW-0472">Membrane</keyword>
<name>A0A1D8GI09_9FIRM</name>
<dbReference type="Pfam" id="PF00512">
    <property type="entry name" value="HisKA"/>
    <property type="match status" value="1"/>
</dbReference>
<dbReference type="PANTHER" id="PTHR45453">
    <property type="entry name" value="PHOSPHATE REGULON SENSOR PROTEIN PHOR"/>
    <property type="match status" value="1"/>
</dbReference>
<keyword evidence="6 14" id="KW-0418">Kinase</keyword>
<dbReference type="InterPro" id="IPR005467">
    <property type="entry name" value="His_kinase_dom"/>
</dbReference>
<evidence type="ECO:0000313" key="15">
    <source>
        <dbReference type="Proteomes" id="UP000095743"/>
    </source>
</evidence>
<dbReference type="EMBL" id="CP017269">
    <property type="protein sequence ID" value="AOT70545.1"/>
    <property type="molecule type" value="Genomic_DNA"/>
</dbReference>
<dbReference type="FunFam" id="1.10.287.130:FF:000001">
    <property type="entry name" value="Two-component sensor histidine kinase"/>
    <property type="match status" value="1"/>
</dbReference>
<dbReference type="Gene3D" id="1.10.8.500">
    <property type="entry name" value="HAMP domain in histidine kinase"/>
    <property type="match status" value="1"/>
</dbReference>
<dbReference type="KEGG" id="gfe:Gferi_13770"/>
<dbReference type="EC" id="2.7.13.3" evidence="3"/>
<dbReference type="GO" id="GO:0016036">
    <property type="term" value="P:cellular response to phosphate starvation"/>
    <property type="evidence" value="ECO:0007669"/>
    <property type="project" value="TreeGrafter"/>
</dbReference>
<dbReference type="STRING" id="1424294.Gferi_13770"/>
<dbReference type="PROSITE" id="PS50109">
    <property type="entry name" value="HIS_KIN"/>
    <property type="match status" value="1"/>
</dbReference>
<dbReference type="Gene3D" id="1.10.287.130">
    <property type="match status" value="1"/>
</dbReference>
<keyword evidence="7" id="KW-0902">Two-component regulatory system</keyword>
<dbReference type="Proteomes" id="UP000095743">
    <property type="component" value="Chromosome"/>
</dbReference>
<comment type="subcellular location">
    <subcellularLocation>
        <location evidence="2">Membrane</location>
    </subcellularLocation>
</comment>
<comment type="catalytic activity">
    <reaction evidence="1">
        <text>ATP + protein L-histidine = ADP + protein N-phospho-L-histidine.</text>
        <dbReference type="EC" id="2.7.13.3"/>
    </reaction>
</comment>
<dbReference type="GO" id="GO:0000155">
    <property type="term" value="F:phosphorelay sensor kinase activity"/>
    <property type="evidence" value="ECO:0007669"/>
    <property type="project" value="InterPro"/>
</dbReference>
<dbReference type="CDD" id="cd00130">
    <property type="entry name" value="PAS"/>
    <property type="match status" value="1"/>
</dbReference>
<dbReference type="PROSITE" id="PS50113">
    <property type="entry name" value="PAC"/>
    <property type="match status" value="1"/>
</dbReference>
<dbReference type="InterPro" id="IPR050351">
    <property type="entry name" value="BphY/WalK/GraS-like"/>
</dbReference>
<dbReference type="InterPro" id="IPR000014">
    <property type="entry name" value="PAS"/>
</dbReference>
<evidence type="ECO:0000256" key="4">
    <source>
        <dbReference type="ARBA" id="ARBA00022553"/>
    </source>
</evidence>
<proteinExistence type="predicted"/>
<dbReference type="PROSITE" id="PS50885">
    <property type="entry name" value="HAMP"/>
    <property type="match status" value="1"/>
</dbReference>
<feature type="transmembrane region" description="Helical" evidence="9">
    <location>
        <begin position="12"/>
        <end position="29"/>
    </location>
</feature>
<dbReference type="InterPro" id="IPR035965">
    <property type="entry name" value="PAS-like_dom_sf"/>
</dbReference>
<dbReference type="CDD" id="cd00075">
    <property type="entry name" value="HATPase"/>
    <property type="match status" value="1"/>
</dbReference>
<organism evidence="14 15">
    <name type="scientific">Geosporobacter ferrireducens</name>
    <dbReference type="NCBI Taxonomy" id="1424294"/>
    <lineage>
        <taxon>Bacteria</taxon>
        <taxon>Bacillati</taxon>
        <taxon>Bacillota</taxon>
        <taxon>Clostridia</taxon>
        <taxon>Peptostreptococcales</taxon>
        <taxon>Thermotaleaceae</taxon>
        <taxon>Geosporobacter</taxon>
    </lineage>
</organism>
<dbReference type="Pfam" id="PF02518">
    <property type="entry name" value="HATPase_c"/>
    <property type="match status" value="1"/>
</dbReference>
<dbReference type="SUPFAM" id="SSF47384">
    <property type="entry name" value="Homodimeric domain of signal transducing histidine kinase"/>
    <property type="match status" value="1"/>
</dbReference>
<feature type="domain" description="HAMP" evidence="13">
    <location>
        <begin position="200"/>
        <end position="252"/>
    </location>
</feature>
<accession>A0A1D8GI09</accession>
<dbReference type="GO" id="GO:0005886">
    <property type="term" value="C:plasma membrane"/>
    <property type="evidence" value="ECO:0007669"/>
    <property type="project" value="TreeGrafter"/>
</dbReference>
<evidence type="ECO:0000259" key="12">
    <source>
        <dbReference type="PROSITE" id="PS50113"/>
    </source>
</evidence>
<dbReference type="NCBIfam" id="TIGR00229">
    <property type="entry name" value="sensory_box"/>
    <property type="match status" value="1"/>
</dbReference>
<dbReference type="Gene3D" id="3.30.565.10">
    <property type="entry name" value="Histidine kinase-like ATPase, C-terminal domain"/>
    <property type="match status" value="1"/>
</dbReference>
<dbReference type="SUPFAM" id="SSF55785">
    <property type="entry name" value="PYP-like sensor domain (PAS domain)"/>
    <property type="match status" value="1"/>
</dbReference>
<dbReference type="FunFam" id="3.30.565.10:FF:000006">
    <property type="entry name" value="Sensor histidine kinase WalK"/>
    <property type="match status" value="1"/>
</dbReference>
<evidence type="ECO:0000256" key="7">
    <source>
        <dbReference type="ARBA" id="ARBA00023012"/>
    </source>
</evidence>
<dbReference type="InterPro" id="IPR004358">
    <property type="entry name" value="Sig_transdc_His_kin-like_C"/>
</dbReference>
<dbReference type="PRINTS" id="PR00344">
    <property type="entry name" value="BCTRLSENSOR"/>
</dbReference>
<dbReference type="CDD" id="cd00082">
    <property type="entry name" value="HisKA"/>
    <property type="match status" value="1"/>
</dbReference>
<protein>
    <recommendedName>
        <fullName evidence="3">histidine kinase</fullName>
        <ecNumber evidence="3">2.7.13.3</ecNumber>
    </recommendedName>
</protein>
<dbReference type="InterPro" id="IPR036890">
    <property type="entry name" value="HATPase_C_sf"/>
</dbReference>
<dbReference type="InterPro" id="IPR003661">
    <property type="entry name" value="HisK_dim/P_dom"/>
</dbReference>
<dbReference type="InterPro" id="IPR003660">
    <property type="entry name" value="HAMP_dom"/>
</dbReference>
<dbReference type="PROSITE" id="PS50112">
    <property type="entry name" value="PAS"/>
    <property type="match status" value="1"/>
</dbReference>
<dbReference type="Gene3D" id="3.30.450.20">
    <property type="entry name" value="PAS domain"/>
    <property type="match status" value="2"/>
</dbReference>
<dbReference type="Pfam" id="PF13426">
    <property type="entry name" value="PAS_9"/>
    <property type="match status" value="1"/>
</dbReference>
<dbReference type="InterPro" id="IPR000700">
    <property type="entry name" value="PAS-assoc_C"/>
</dbReference>
<evidence type="ECO:0000256" key="6">
    <source>
        <dbReference type="ARBA" id="ARBA00022777"/>
    </source>
</evidence>
<reference evidence="14 15" key="1">
    <citation type="submission" date="2016-09" db="EMBL/GenBank/DDBJ databases">
        <title>Genomic analysis reveals versatility of anaerobic energy metabolism of Geosporobacter ferrireducens IRF9 of phylum Firmicutes.</title>
        <authorList>
            <person name="Kim S.-J."/>
        </authorList>
    </citation>
    <scope>NUCLEOTIDE SEQUENCE [LARGE SCALE GENOMIC DNA]</scope>
    <source>
        <strain evidence="14 15">IRF9</strain>
    </source>
</reference>
<dbReference type="SUPFAM" id="SSF55874">
    <property type="entry name" value="ATPase domain of HSP90 chaperone/DNA topoisomerase II/histidine kinase"/>
    <property type="match status" value="1"/>
</dbReference>
<gene>
    <name evidence="14" type="ORF">Gferi_13770</name>
</gene>
<dbReference type="InterPro" id="IPR036097">
    <property type="entry name" value="HisK_dim/P_sf"/>
</dbReference>
<dbReference type="OrthoDB" id="9813151at2"/>
<dbReference type="AlphaFoldDB" id="A0A1D8GI09"/>